<protein>
    <submittedName>
        <fullName evidence="3">Uncharacterized protein</fullName>
    </submittedName>
</protein>
<proteinExistence type="predicted"/>
<sequence>MWRPELFEAWESCNWDSAMVVIVGFDPQLVCLMYCCLFGRLLFSMAETHNRGSSEKPSAYSMETGGDPRPCSGRAPLTHSHVSSDATQGGRAAARQLLTESVSCVKARRLTVTNNVIAVQAIHL</sequence>
<evidence type="ECO:0000313" key="4">
    <source>
        <dbReference type="Proteomes" id="UP000807115"/>
    </source>
</evidence>
<reference evidence="3" key="2">
    <citation type="submission" date="2020-10" db="EMBL/GenBank/DDBJ databases">
        <authorList>
            <person name="Cooper E.A."/>
            <person name="Brenton Z.W."/>
            <person name="Flinn B.S."/>
            <person name="Jenkins J."/>
            <person name="Shu S."/>
            <person name="Flowers D."/>
            <person name="Luo F."/>
            <person name="Wang Y."/>
            <person name="Xia P."/>
            <person name="Barry K."/>
            <person name="Daum C."/>
            <person name="Lipzen A."/>
            <person name="Yoshinaga Y."/>
            <person name="Schmutz J."/>
            <person name="Saski C."/>
            <person name="Vermerris W."/>
            <person name="Kresovich S."/>
        </authorList>
    </citation>
    <scope>NUCLEOTIDE SEQUENCE</scope>
</reference>
<evidence type="ECO:0000313" key="3">
    <source>
        <dbReference type="EMBL" id="KAG0544527.1"/>
    </source>
</evidence>
<keyword evidence="2" id="KW-1133">Transmembrane helix</keyword>
<keyword evidence="2" id="KW-0812">Transmembrane</keyword>
<dbReference type="EMBL" id="CM027681">
    <property type="protein sequence ID" value="KAG0544527.1"/>
    <property type="molecule type" value="Genomic_DNA"/>
</dbReference>
<comment type="caution">
    <text evidence="3">The sequence shown here is derived from an EMBL/GenBank/DDBJ whole genome shotgun (WGS) entry which is preliminary data.</text>
</comment>
<feature type="region of interest" description="Disordered" evidence="1">
    <location>
        <begin position="50"/>
        <end position="88"/>
    </location>
</feature>
<keyword evidence="2" id="KW-0472">Membrane</keyword>
<evidence type="ECO:0000256" key="1">
    <source>
        <dbReference type="SAM" id="MobiDB-lite"/>
    </source>
</evidence>
<feature type="transmembrane region" description="Helical" evidence="2">
    <location>
        <begin position="20"/>
        <end position="43"/>
    </location>
</feature>
<evidence type="ECO:0000256" key="2">
    <source>
        <dbReference type="SAM" id="Phobius"/>
    </source>
</evidence>
<gene>
    <name evidence="3" type="ORF">BDA96_02G283000</name>
</gene>
<accession>A0A921UTZ0</accession>
<name>A0A921UTZ0_SORBI</name>
<dbReference type="AlphaFoldDB" id="A0A921UTZ0"/>
<organism evidence="3 4">
    <name type="scientific">Sorghum bicolor</name>
    <name type="common">Sorghum</name>
    <name type="synonym">Sorghum vulgare</name>
    <dbReference type="NCBI Taxonomy" id="4558"/>
    <lineage>
        <taxon>Eukaryota</taxon>
        <taxon>Viridiplantae</taxon>
        <taxon>Streptophyta</taxon>
        <taxon>Embryophyta</taxon>
        <taxon>Tracheophyta</taxon>
        <taxon>Spermatophyta</taxon>
        <taxon>Magnoliopsida</taxon>
        <taxon>Liliopsida</taxon>
        <taxon>Poales</taxon>
        <taxon>Poaceae</taxon>
        <taxon>PACMAD clade</taxon>
        <taxon>Panicoideae</taxon>
        <taxon>Andropogonodae</taxon>
        <taxon>Andropogoneae</taxon>
        <taxon>Sorghinae</taxon>
        <taxon>Sorghum</taxon>
    </lineage>
</organism>
<dbReference type="Proteomes" id="UP000807115">
    <property type="component" value="Chromosome 2"/>
</dbReference>
<reference evidence="3" key="1">
    <citation type="journal article" date="2019" name="BMC Genomics">
        <title>A new reference genome for Sorghum bicolor reveals high levels of sequence similarity between sweet and grain genotypes: implications for the genetics of sugar metabolism.</title>
        <authorList>
            <person name="Cooper E.A."/>
            <person name="Brenton Z.W."/>
            <person name="Flinn B.S."/>
            <person name="Jenkins J."/>
            <person name="Shu S."/>
            <person name="Flowers D."/>
            <person name="Luo F."/>
            <person name="Wang Y."/>
            <person name="Xia P."/>
            <person name="Barry K."/>
            <person name="Daum C."/>
            <person name="Lipzen A."/>
            <person name="Yoshinaga Y."/>
            <person name="Schmutz J."/>
            <person name="Saski C."/>
            <person name="Vermerris W."/>
            <person name="Kresovich S."/>
        </authorList>
    </citation>
    <scope>NUCLEOTIDE SEQUENCE</scope>
</reference>